<feature type="compositionally biased region" description="Basic and acidic residues" evidence="1">
    <location>
        <begin position="121"/>
        <end position="131"/>
    </location>
</feature>
<keyword evidence="3" id="KW-1185">Reference proteome</keyword>
<feature type="region of interest" description="Disordered" evidence="1">
    <location>
        <begin position="104"/>
        <end position="157"/>
    </location>
</feature>
<dbReference type="AlphaFoldDB" id="A0AAE1EEY1"/>
<evidence type="ECO:0000256" key="1">
    <source>
        <dbReference type="SAM" id="MobiDB-lite"/>
    </source>
</evidence>
<feature type="compositionally biased region" description="Polar residues" evidence="1">
    <location>
        <begin position="111"/>
        <end position="120"/>
    </location>
</feature>
<reference evidence="2" key="1">
    <citation type="submission" date="2023-10" db="EMBL/GenBank/DDBJ databases">
        <title>Genome assemblies of two species of porcelain crab, Petrolisthes cinctipes and Petrolisthes manimaculis (Anomura: Porcellanidae).</title>
        <authorList>
            <person name="Angst P."/>
        </authorList>
    </citation>
    <scope>NUCLEOTIDE SEQUENCE</scope>
    <source>
        <strain evidence="2">PB745_01</strain>
        <tissue evidence="2">Gill</tissue>
    </source>
</reference>
<dbReference type="Proteomes" id="UP001286313">
    <property type="component" value="Unassembled WGS sequence"/>
</dbReference>
<sequence>MLWKVNNSSLLYRGGQMLLKQCKTNRQSCCVFINYKQLHHEQTPRISHQQVVNVNKLKTACQITDKKKWKEEHENWNQWKRVSSLVGVFGAALLLGGGSSVLCEAPEESSPDQNTTATTNEDCRKHKEETGKTLSAEEEERAGGTMRTQGKKDKNSK</sequence>
<evidence type="ECO:0000313" key="2">
    <source>
        <dbReference type="EMBL" id="KAK3849509.1"/>
    </source>
</evidence>
<protein>
    <submittedName>
        <fullName evidence="2">Uncharacterized protein</fullName>
    </submittedName>
</protein>
<organism evidence="2 3">
    <name type="scientific">Petrolisthes cinctipes</name>
    <name type="common">Flat porcelain crab</name>
    <dbReference type="NCBI Taxonomy" id="88211"/>
    <lineage>
        <taxon>Eukaryota</taxon>
        <taxon>Metazoa</taxon>
        <taxon>Ecdysozoa</taxon>
        <taxon>Arthropoda</taxon>
        <taxon>Crustacea</taxon>
        <taxon>Multicrustacea</taxon>
        <taxon>Malacostraca</taxon>
        <taxon>Eumalacostraca</taxon>
        <taxon>Eucarida</taxon>
        <taxon>Decapoda</taxon>
        <taxon>Pleocyemata</taxon>
        <taxon>Anomura</taxon>
        <taxon>Galatheoidea</taxon>
        <taxon>Porcellanidae</taxon>
        <taxon>Petrolisthes</taxon>
    </lineage>
</organism>
<comment type="caution">
    <text evidence="2">The sequence shown here is derived from an EMBL/GenBank/DDBJ whole genome shotgun (WGS) entry which is preliminary data.</text>
</comment>
<gene>
    <name evidence="2" type="ORF">Pcinc_043742</name>
</gene>
<name>A0AAE1EEY1_PETCI</name>
<dbReference type="EMBL" id="JAWQEG010008875">
    <property type="protein sequence ID" value="KAK3849509.1"/>
    <property type="molecule type" value="Genomic_DNA"/>
</dbReference>
<accession>A0AAE1EEY1</accession>
<evidence type="ECO:0000313" key="3">
    <source>
        <dbReference type="Proteomes" id="UP001286313"/>
    </source>
</evidence>
<proteinExistence type="predicted"/>